<dbReference type="GO" id="GO:0005524">
    <property type="term" value="F:ATP binding"/>
    <property type="evidence" value="ECO:0007669"/>
    <property type="project" value="UniProtKB-KW"/>
</dbReference>
<name>A0AAD7U8T7_9STRA</name>
<keyword evidence="9" id="KW-1185">Reference proteome</keyword>
<evidence type="ECO:0000313" key="9">
    <source>
        <dbReference type="Proteomes" id="UP001230188"/>
    </source>
</evidence>
<dbReference type="Gene3D" id="3.40.50.620">
    <property type="entry name" value="HUPs"/>
    <property type="match status" value="1"/>
</dbReference>
<dbReference type="InterPro" id="IPR012795">
    <property type="entry name" value="tRNA_Ile_lys_synt_N"/>
</dbReference>
<dbReference type="CDD" id="cd01992">
    <property type="entry name" value="TilS_N"/>
    <property type="match status" value="1"/>
</dbReference>
<dbReference type="PANTHER" id="PTHR43033:SF3">
    <property type="entry name" value="TRNA(ILE)-LYSIDINE SYNTHETASE"/>
    <property type="match status" value="1"/>
</dbReference>
<protein>
    <recommendedName>
        <fullName evidence="1">tRNA(Ile)-lysidine synthetase</fullName>
        <ecNumber evidence="1">6.3.4.19</ecNumber>
    </recommendedName>
</protein>
<keyword evidence="4" id="KW-0547">Nucleotide-binding</keyword>
<gene>
    <name evidence="8" type="ORF">CTAYLR_000677</name>
</gene>
<dbReference type="EMBL" id="JAQMWT010000524">
    <property type="protein sequence ID" value="KAJ8600350.1"/>
    <property type="molecule type" value="Genomic_DNA"/>
</dbReference>
<comment type="catalytic activity">
    <reaction evidence="6">
        <text>cytidine(34) in tRNA(Ile2) + L-lysine + ATP = lysidine(34) in tRNA(Ile2) + AMP + diphosphate + H(+)</text>
        <dbReference type="Rhea" id="RHEA:43744"/>
        <dbReference type="Rhea" id="RHEA-COMP:10625"/>
        <dbReference type="Rhea" id="RHEA-COMP:10670"/>
        <dbReference type="ChEBI" id="CHEBI:15378"/>
        <dbReference type="ChEBI" id="CHEBI:30616"/>
        <dbReference type="ChEBI" id="CHEBI:32551"/>
        <dbReference type="ChEBI" id="CHEBI:33019"/>
        <dbReference type="ChEBI" id="CHEBI:82748"/>
        <dbReference type="ChEBI" id="CHEBI:83665"/>
        <dbReference type="ChEBI" id="CHEBI:456215"/>
        <dbReference type="EC" id="6.3.4.19"/>
    </reaction>
</comment>
<evidence type="ECO:0000313" key="8">
    <source>
        <dbReference type="EMBL" id="KAJ8600350.1"/>
    </source>
</evidence>
<organism evidence="8 9">
    <name type="scientific">Chrysophaeum taylorii</name>
    <dbReference type="NCBI Taxonomy" id="2483200"/>
    <lineage>
        <taxon>Eukaryota</taxon>
        <taxon>Sar</taxon>
        <taxon>Stramenopiles</taxon>
        <taxon>Ochrophyta</taxon>
        <taxon>Pelagophyceae</taxon>
        <taxon>Pelagomonadales</taxon>
        <taxon>Pelagomonadaceae</taxon>
        <taxon>Chrysophaeum</taxon>
    </lineage>
</organism>
<dbReference type="GO" id="GO:0032267">
    <property type="term" value="F:tRNA(Ile)-lysidine synthase activity"/>
    <property type="evidence" value="ECO:0007669"/>
    <property type="project" value="UniProtKB-EC"/>
</dbReference>
<keyword evidence="3" id="KW-0819">tRNA processing</keyword>
<dbReference type="NCBIfam" id="TIGR02432">
    <property type="entry name" value="lysidine_TilS_N"/>
    <property type="match status" value="1"/>
</dbReference>
<evidence type="ECO:0000256" key="1">
    <source>
        <dbReference type="ARBA" id="ARBA00013267"/>
    </source>
</evidence>
<evidence type="ECO:0000256" key="5">
    <source>
        <dbReference type="ARBA" id="ARBA00022840"/>
    </source>
</evidence>
<proteinExistence type="inferred from homology"/>
<keyword evidence="5" id="KW-0067">ATP-binding</keyword>
<dbReference type="SUPFAM" id="SSF48452">
    <property type="entry name" value="TPR-like"/>
    <property type="match status" value="1"/>
</dbReference>
<accession>A0AAD7U8T7</accession>
<sequence length="570" mass="64948">MRVGASLIGLAQRWMPASECSALLEFWFASEARERWFSSTVAFDRVVAERWGPSLERWRGLEDVEEEMVGGISAEPAEQLLAHVVLWDQVSRHCARVEAAESLVEATAPLAVATSRRLLESAAADEWDTARQCFVLLPLRHTFEPEVIEECLRHARRWRELPGADDKAWRRFETASIRALCRANTALIEAEKGVSPEWWRFGDVLEAVPEGIEAAWEQRYADRSASLAAYATLRRKLRDRAESRFVVSVSGGVDSMVLLYLAARLGAPVVAAHVDYGNRARSRTEADFVASFCAELGVPLYRRNVSELQRGCIAREDYEDITRETRFGLYKKAGGDEDYAVVLGHNRNDARENLFTNVNKGQHYDELRGMREDAVEQGVRTWRPLLEVPKSDIYEAAAAFRVPHCRDSTDPACERGRLRDDWLPLVFEKQPLLVPGLERLADHLSFLHAAWRRQLDDFWETKATTLEDGRVIEMPVEPWMLRDSSSTSSSSSEMLWVDVFTLKLNEGGRRPSNRSLANFAAWLSRAAARRQEKKKSCFCELSRDWRAEYVPQENGGGTLRLLRRRLLLLH</sequence>
<dbReference type="Proteomes" id="UP001230188">
    <property type="component" value="Unassembled WGS sequence"/>
</dbReference>
<dbReference type="SUPFAM" id="SSF52402">
    <property type="entry name" value="Adenine nucleotide alpha hydrolases-like"/>
    <property type="match status" value="1"/>
</dbReference>
<dbReference type="InterPro" id="IPR011990">
    <property type="entry name" value="TPR-like_helical_dom_sf"/>
</dbReference>
<feature type="domain" description="tRNA(Ile)-lysidine/2-thiocytidine synthase N-terminal" evidence="7">
    <location>
        <begin position="245"/>
        <end position="419"/>
    </location>
</feature>
<dbReference type="PANTHER" id="PTHR43033">
    <property type="entry name" value="TRNA(ILE)-LYSIDINE SYNTHASE-RELATED"/>
    <property type="match status" value="1"/>
</dbReference>
<keyword evidence="2" id="KW-0436">Ligase</keyword>
<reference evidence="8" key="1">
    <citation type="submission" date="2023-01" db="EMBL/GenBank/DDBJ databases">
        <title>Metagenome sequencing of chrysophaentin producing Chrysophaeum taylorii.</title>
        <authorList>
            <person name="Davison J."/>
            <person name="Bewley C."/>
        </authorList>
    </citation>
    <scope>NUCLEOTIDE SEQUENCE</scope>
    <source>
        <strain evidence="8">NIES-1699</strain>
    </source>
</reference>
<dbReference type="Pfam" id="PF06041">
    <property type="entry name" value="DUF924"/>
    <property type="match status" value="1"/>
</dbReference>
<dbReference type="EC" id="6.3.4.19" evidence="1"/>
<dbReference type="InterPro" id="IPR011063">
    <property type="entry name" value="TilS/TtcA_N"/>
</dbReference>
<dbReference type="GO" id="GO:0008033">
    <property type="term" value="P:tRNA processing"/>
    <property type="evidence" value="ECO:0007669"/>
    <property type="project" value="UniProtKB-KW"/>
</dbReference>
<evidence type="ECO:0000256" key="2">
    <source>
        <dbReference type="ARBA" id="ARBA00022598"/>
    </source>
</evidence>
<dbReference type="InterPro" id="IPR014729">
    <property type="entry name" value="Rossmann-like_a/b/a_fold"/>
</dbReference>
<evidence type="ECO:0000256" key="4">
    <source>
        <dbReference type="ARBA" id="ARBA00022741"/>
    </source>
</evidence>
<dbReference type="InterPro" id="IPR010323">
    <property type="entry name" value="DUF924"/>
</dbReference>
<comment type="caution">
    <text evidence="8">The sequence shown here is derived from an EMBL/GenBank/DDBJ whole genome shotgun (WGS) entry which is preliminary data.</text>
</comment>
<dbReference type="AlphaFoldDB" id="A0AAD7U8T7"/>
<evidence type="ECO:0000256" key="3">
    <source>
        <dbReference type="ARBA" id="ARBA00022694"/>
    </source>
</evidence>
<dbReference type="InterPro" id="IPR012094">
    <property type="entry name" value="tRNA_Ile_lys_synt"/>
</dbReference>
<dbReference type="Gene3D" id="1.20.58.320">
    <property type="entry name" value="TPR-like"/>
    <property type="match status" value="1"/>
</dbReference>
<dbReference type="HAMAP" id="MF_01161">
    <property type="entry name" value="tRNA_Ile_lys_synt"/>
    <property type="match status" value="1"/>
</dbReference>
<evidence type="ECO:0000256" key="6">
    <source>
        <dbReference type="ARBA" id="ARBA00048539"/>
    </source>
</evidence>
<evidence type="ECO:0000259" key="7">
    <source>
        <dbReference type="Pfam" id="PF01171"/>
    </source>
</evidence>
<dbReference type="Pfam" id="PF01171">
    <property type="entry name" value="ATP_bind_3"/>
    <property type="match status" value="1"/>
</dbReference>